<dbReference type="Gene3D" id="3.30.930.10">
    <property type="entry name" value="Bira Bifunctional Protein, Domain 2"/>
    <property type="match status" value="1"/>
</dbReference>
<keyword evidence="4 11" id="KW-0963">Cytoplasm</keyword>
<evidence type="ECO:0000256" key="7">
    <source>
        <dbReference type="ARBA" id="ARBA00022840"/>
    </source>
</evidence>
<keyword evidence="7 11" id="KW-0067">ATP-binding</keyword>
<feature type="binding site" evidence="12">
    <location>
        <position position="258"/>
    </location>
    <ligand>
        <name>L-histidine</name>
        <dbReference type="ChEBI" id="CHEBI:57595"/>
    </ligand>
</feature>
<dbReference type="GO" id="GO:0016740">
    <property type="term" value="F:transferase activity"/>
    <property type="evidence" value="ECO:0007669"/>
    <property type="project" value="UniProtKB-ARBA"/>
</dbReference>
<dbReference type="STRING" id="553311.SAMN05216231_1610"/>
<dbReference type="RefSeq" id="WP_092492463.1">
    <property type="nucleotide sequence ID" value="NZ_FNKD01000002.1"/>
</dbReference>
<dbReference type="InterPro" id="IPR006195">
    <property type="entry name" value="aa-tRNA-synth_II"/>
</dbReference>
<evidence type="ECO:0000256" key="3">
    <source>
        <dbReference type="ARBA" id="ARBA00011738"/>
    </source>
</evidence>
<keyword evidence="6 11" id="KW-0547">Nucleotide-binding</keyword>
<dbReference type="PIRSF" id="PIRSF001549">
    <property type="entry name" value="His-tRNA_synth"/>
    <property type="match status" value="1"/>
</dbReference>
<dbReference type="NCBIfam" id="TIGR00442">
    <property type="entry name" value="hisS"/>
    <property type="match status" value="1"/>
</dbReference>
<evidence type="ECO:0000256" key="9">
    <source>
        <dbReference type="ARBA" id="ARBA00023146"/>
    </source>
</evidence>
<keyword evidence="9 11" id="KW-0030">Aminoacyl-tRNA synthetase</keyword>
<protein>
    <recommendedName>
        <fullName evidence="11">Histidine--tRNA ligase</fullName>
        <ecNumber evidence="11">6.1.1.21</ecNumber>
    </recommendedName>
    <alternativeName>
        <fullName evidence="11">Histidyl-tRNA synthetase</fullName>
        <shortName evidence="11">HisRS</shortName>
    </alternativeName>
</protein>
<dbReference type="SUPFAM" id="SSF52954">
    <property type="entry name" value="Class II aaRS ABD-related"/>
    <property type="match status" value="1"/>
</dbReference>
<proteinExistence type="inferred from homology"/>
<evidence type="ECO:0000256" key="1">
    <source>
        <dbReference type="ARBA" id="ARBA00004496"/>
    </source>
</evidence>
<keyword evidence="5 11" id="KW-0436">Ligase</keyword>
<dbReference type="InterPro" id="IPR041715">
    <property type="entry name" value="HisRS-like_core"/>
</dbReference>
<dbReference type="HAMAP" id="MF_00127">
    <property type="entry name" value="His_tRNA_synth"/>
    <property type="match status" value="1"/>
</dbReference>
<dbReference type="EC" id="6.1.1.21" evidence="11"/>
<dbReference type="GO" id="GO:0004821">
    <property type="term" value="F:histidine-tRNA ligase activity"/>
    <property type="evidence" value="ECO:0007669"/>
    <property type="project" value="UniProtKB-UniRule"/>
</dbReference>
<dbReference type="CDD" id="cd00773">
    <property type="entry name" value="HisRS-like_core"/>
    <property type="match status" value="1"/>
</dbReference>
<feature type="binding site" evidence="12">
    <location>
        <begin position="81"/>
        <end position="83"/>
    </location>
    <ligand>
        <name>L-histidine</name>
        <dbReference type="ChEBI" id="CHEBI:57595"/>
    </ligand>
</feature>
<name>A0A1H1B5E9_9BACI</name>
<dbReference type="Proteomes" id="UP000199444">
    <property type="component" value="Unassembled WGS sequence"/>
</dbReference>
<feature type="binding site" evidence="12">
    <location>
        <begin position="262"/>
        <end position="263"/>
    </location>
    <ligand>
        <name>L-histidine</name>
        <dbReference type="ChEBI" id="CHEBI:57595"/>
    </ligand>
</feature>
<dbReference type="PANTHER" id="PTHR43707">
    <property type="entry name" value="HISTIDYL-TRNA SYNTHETASE"/>
    <property type="match status" value="1"/>
</dbReference>
<dbReference type="InterPro" id="IPR036621">
    <property type="entry name" value="Anticodon-bd_dom_sf"/>
</dbReference>
<feature type="binding site" evidence="12">
    <location>
        <position position="113"/>
    </location>
    <ligand>
        <name>L-histidine</name>
        <dbReference type="ChEBI" id="CHEBI:57595"/>
    </ligand>
</feature>
<evidence type="ECO:0000256" key="4">
    <source>
        <dbReference type="ARBA" id="ARBA00022490"/>
    </source>
</evidence>
<dbReference type="InterPro" id="IPR045864">
    <property type="entry name" value="aa-tRNA-synth_II/BPL/LPL"/>
</dbReference>
<dbReference type="PANTHER" id="PTHR43707:SF1">
    <property type="entry name" value="HISTIDINE--TRNA LIGASE, MITOCHONDRIAL-RELATED"/>
    <property type="match status" value="1"/>
</dbReference>
<evidence type="ECO:0000256" key="5">
    <source>
        <dbReference type="ARBA" id="ARBA00022598"/>
    </source>
</evidence>
<evidence type="ECO:0000256" key="2">
    <source>
        <dbReference type="ARBA" id="ARBA00008226"/>
    </source>
</evidence>
<evidence type="ECO:0000313" key="14">
    <source>
        <dbReference type="EMBL" id="SDQ47159.1"/>
    </source>
</evidence>
<dbReference type="InterPro" id="IPR004516">
    <property type="entry name" value="HisRS/HisZ"/>
</dbReference>
<dbReference type="CDD" id="cd00859">
    <property type="entry name" value="HisRS_anticodon"/>
    <property type="match status" value="1"/>
</dbReference>
<evidence type="ECO:0000259" key="13">
    <source>
        <dbReference type="PROSITE" id="PS50862"/>
    </source>
</evidence>
<feature type="domain" description="Aminoacyl-transfer RNA synthetases class-II family profile" evidence="13">
    <location>
        <begin position="21"/>
        <end position="317"/>
    </location>
</feature>
<organism evidence="14 15">
    <name type="scientific">Virgibacillus salinus</name>
    <dbReference type="NCBI Taxonomy" id="553311"/>
    <lineage>
        <taxon>Bacteria</taxon>
        <taxon>Bacillati</taxon>
        <taxon>Bacillota</taxon>
        <taxon>Bacilli</taxon>
        <taxon>Bacillales</taxon>
        <taxon>Bacillaceae</taxon>
        <taxon>Virgibacillus</taxon>
    </lineage>
</organism>
<evidence type="ECO:0000256" key="6">
    <source>
        <dbReference type="ARBA" id="ARBA00022741"/>
    </source>
</evidence>
<dbReference type="GO" id="GO:0140096">
    <property type="term" value="F:catalytic activity, acting on a protein"/>
    <property type="evidence" value="ECO:0007669"/>
    <property type="project" value="UniProtKB-ARBA"/>
</dbReference>
<dbReference type="InterPro" id="IPR033656">
    <property type="entry name" value="HisRS_anticodon"/>
</dbReference>
<comment type="similarity">
    <text evidence="2 11">Belongs to the class-II aminoacyl-tRNA synthetase family.</text>
</comment>
<accession>A0A1H1B5E9</accession>
<feature type="binding site" evidence="12">
    <location>
        <position position="131"/>
    </location>
    <ligand>
        <name>L-histidine</name>
        <dbReference type="ChEBI" id="CHEBI:57595"/>
    </ligand>
</feature>
<comment type="catalytic activity">
    <reaction evidence="10 11">
        <text>tRNA(His) + L-histidine + ATP = L-histidyl-tRNA(His) + AMP + diphosphate + H(+)</text>
        <dbReference type="Rhea" id="RHEA:17313"/>
        <dbReference type="Rhea" id="RHEA-COMP:9665"/>
        <dbReference type="Rhea" id="RHEA-COMP:9689"/>
        <dbReference type="ChEBI" id="CHEBI:15378"/>
        <dbReference type="ChEBI" id="CHEBI:30616"/>
        <dbReference type="ChEBI" id="CHEBI:33019"/>
        <dbReference type="ChEBI" id="CHEBI:57595"/>
        <dbReference type="ChEBI" id="CHEBI:78442"/>
        <dbReference type="ChEBI" id="CHEBI:78527"/>
        <dbReference type="ChEBI" id="CHEBI:456215"/>
        <dbReference type="EC" id="6.1.1.21"/>
    </reaction>
</comment>
<sequence length="429" mass="48695">MSMKAPRGTVDILPQEAKKWQFVEDRLKDVCGRFHFDEIRTPLFEHTELFQRGVGDSTDIVQKEMYTFEDRGGRSLTLRPEGTASVARSFVENKMFGNPSQPVKLYYFAQMFRYERPQKGRMRQLNQFGVEVLGSADPAVDAEVIDLAMTCYQELGLTSLKLVINSLGDNESRTSHRQALVDHFSPHKDELCNDCQIRLDQNPLRILDCKVDRDHPAMQNAPSILDYLNEESRSYFDQVQNYLTRMGIEYEVDKNLVRGLDYYNHTAFEIMSEADGFGAIATLAGGGRYNGLIEELGGPSTPGIGFGMGMERLLMALDAESKEILIDDQLDCFVVAVGDEAEKEAVHLLHELRKDGIQADKDYQGRKMKAQFKAADRFKAKYVLILGEDEIQREIVNVKELETGEQLEVPLSQLVEKMHEMLLGGIENE</sequence>
<evidence type="ECO:0000256" key="10">
    <source>
        <dbReference type="ARBA" id="ARBA00047639"/>
    </source>
</evidence>
<dbReference type="Gene3D" id="3.40.50.800">
    <property type="entry name" value="Anticodon-binding domain"/>
    <property type="match status" value="1"/>
</dbReference>
<dbReference type="Pfam" id="PF13393">
    <property type="entry name" value="tRNA-synt_His"/>
    <property type="match status" value="1"/>
</dbReference>
<dbReference type="FunFam" id="3.30.930.10:FF:000005">
    <property type="entry name" value="Histidine--tRNA ligase"/>
    <property type="match status" value="1"/>
</dbReference>
<reference evidence="14 15" key="1">
    <citation type="submission" date="2016-10" db="EMBL/GenBank/DDBJ databases">
        <authorList>
            <person name="de Groot N.N."/>
        </authorList>
    </citation>
    <scope>NUCLEOTIDE SEQUENCE [LARGE SCALE GENOMIC DNA]</scope>
    <source>
        <strain evidence="14 15">CGMCC 1.10449</strain>
    </source>
</reference>
<gene>
    <name evidence="11" type="primary">hisS</name>
    <name evidence="14" type="ORF">SAMN05216231_1610</name>
</gene>
<dbReference type="AlphaFoldDB" id="A0A1H1B5E9"/>
<dbReference type="EMBL" id="FNKD01000002">
    <property type="protein sequence ID" value="SDQ47159.1"/>
    <property type="molecule type" value="Genomic_DNA"/>
</dbReference>
<dbReference type="PROSITE" id="PS50862">
    <property type="entry name" value="AA_TRNA_LIGASE_II"/>
    <property type="match status" value="1"/>
</dbReference>
<dbReference type="SUPFAM" id="SSF55681">
    <property type="entry name" value="Class II aaRS and biotin synthetases"/>
    <property type="match status" value="1"/>
</dbReference>
<dbReference type="GO" id="GO:0006427">
    <property type="term" value="P:histidyl-tRNA aminoacylation"/>
    <property type="evidence" value="ECO:0007669"/>
    <property type="project" value="UniProtKB-UniRule"/>
</dbReference>
<dbReference type="GO" id="GO:0005737">
    <property type="term" value="C:cytoplasm"/>
    <property type="evidence" value="ECO:0007669"/>
    <property type="project" value="UniProtKB-SubCell"/>
</dbReference>
<evidence type="ECO:0000256" key="8">
    <source>
        <dbReference type="ARBA" id="ARBA00022917"/>
    </source>
</evidence>
<evidence type="ECO:0000256" key="11">
    <source>
        <dbReference type="HAMAP-Rule" id="MF_00127"/>
    </source>
</evidence>
<comment type="subcellular location">
    <subcellularLocation>
        <location evidence="1 11">Cytoplasm</location>
    </subcellularLocation>
</comment>
<evidence type="ECO:0000256" key="12">
    <source>
        <dbReference type="PIRSR" id="PIRSR001549-1"/>
    </source>
</evidence>
<dbReference type="GO" id="GO:0005524">
    <property type="term" value="F:ATP binding"/>
    <property type="evidence" value="ECO:0007669"/>
    <property type="project" value="UniProtKB-UniRule"/>
</dbReference>
<evidence type="ECO:0000313" key="15">
    <source>
        <dbReference type="Proteomes" id="UP000199444"/>
    </source>
</evidence>
<keyword evidence="15" id="KW-1185">Reference proteome</keyword>
<dbReference type="Pfam" id="PF03129">
    <property type="entry name" value="HGTP_anticodon"/>
    <property type="match status" value="1"/>
</dbReference>
<keyword evidence="8 11" id="KW-0648">Protein biosynthesis</keyword>
<comment type="subunit">
    <text evidence="3 11">Homodimer.</text>
</comment>
<dbReference type="InterPro" id="IPR015807">
    <property type="entry name" value="His-tRNA-ligase"/>
</dbReference>
<feature type="binding site" evidence="12">
    <location>
        <position position="127"/>
    </location>
    <ligand>
        <name>L-histidine</name>
        <dbReference type="ChEBI" id="CHEBI:57595"/>
    </ligand>
</feature>
<dbReference type="InterPro" id="IPR004154">
    <property type="entry name" value="Anticodon-bd"/>
</dbReference>